<dbReference type="AlphaFoldDB" id="A0A3M7M6B7"/>
<dbReference type="OrthoDB" id="3659168at2759"/>
<protein>
    <submittedName>
        <fullName evidence="1">Uncharacterized protein</fullName>
    </submittedName>
</protein>
<accession>A0A3M7M6B7</accession>
<sequence>MDSVQEIPQAHSVMVDDQMLSRAYLEADDLCNTSSSIYRLLSGIWAYIPPTQAPEMTGIELAAGHHFWLPDGSLAAEWVRFFKISPDRFLEMAPLEVKTAFAKQVGIISSFATSFGDIMEQQNGKNSPPSEFEDMALLLDLVMVQESSEVREEYIPVSLPSTCKTSPKKRSYDVFAESSSSALPVAKRSQPENRITTTIHRAATGAPSSVVQNLSLPIVRGTNIPQVALVTNPALPNVQATLAVQSVQSLTQAPIVNPAPAVFPLLSCPTGAVAFIENPAGPQQFLRQHGFVPVMALPGSLLPSVMQYKAWHAQRIRAWVEIEGKQLSKLPGPALSSFGNEMSNLRTPESVDPRLCPFPTSIEENFTYFPNTCTLNREMCIRARQSWSPINITRYINYAHDVTTFRVISRSRITYQFREASRFAILNPHIFPTASLGTISTESGIVGENRILHDYFLYHMGDGVRHPPTGRQAQMLTRVIEHVRNVTQDRNVRLSEASQYAQRHGISVPVTERIDFANLPVEDAPSRALLDTIREDYVRKFGCHPD</sequence>
<name>A0A3M7M6B7_9PLEO</name>
<keyword evidence="2" id="KW-1185">Reference proteome</keyword>
<reference evidence="1 2" key="1">
    <citation type="journal article" date="2014" name="PLoS ONE">
        <title>De novo Genome Assembly of the Fungal Plant Pathogen Pyrenophora semeniperda.</title>
        <authorList>
            <person name="Soliai M.M."/>
            <person name="Meyer S.E."/>
            <person name="Udall J.A."/>
            <person name="Elzinga D.E."/>
            <person name="Hermansen R.A."/>
            <person name="Bodily P.M."/>
            <person name="Hart A.A."/>
            <person name="Coleman C.E."/>
        </authorList>
    </citation>
    <scope>NUCLEOTIDE SEQUENCE [LARGE SCALE GENOMIC DNA]</scope>
    <source>
        <strain evidence="1 2">CCB06</strain>
        <tissue evidence="1">Mycelium</tissue>
    </source>
</reference>
<evidence type="ECO:0000313" key="1">
    <source>
        <dbReference type="EMBL" id="RMZ69998.1"/>
    </source>
</evidence>
<proteinExistence type="predicted"/>
<dbReference type="EMBL" id="KE747824">
    <property type="protein sequence ID" value="RMZ69998.1"/>
    <property type="molecule type" value="Genomic_DNA"/>
</dbReference>
<organism evidence="1 2">
    <name type="scientific">Pyrenophora seminiperda CCB06</name>
    <dbReference type="NCBI Taxonomy" id="1302712"/>
    <lineage>
        <taxon>Eukaryota</taxon>
        <taxon>Fungi</taxon>
        <taxon>Dikarya</taxon>
        <taxon>Ascomycota</taxon>
        <taxon>Pezizomycotina</taxon>
        <taxon>Dothideomycetes</taxon>
        <taxon>Pleosporomycetidae</taxon>
        <taxon>Pleosporales</taxon>
        <taxon>Pleosporineae</taxon>
        <taxon>Pleosporaceae</taxon>
        <taxon>Pyrenophora</taxon>
    </lineage>
</organism>
<evidence type="ECO:0000313" key="2">
    <source>
        <dbReference type="Proteomes" id="UP000265663"/>
    </source>
</evidence>
<dbReference type="Proteomes" id="UP000265663">
    <property type="component" value="Unassembled WGS sequence"/>
</dbReference>
<gene>
    <name evidence="1" type="ORF">GMOD_00000026</name>
</gene>